<feature type="region of interest" description="Disordered" evidence="1">
    <location>
        <begin position="146"/>
        <end position="198"/>
    </location>
</feature>
<evidence type="ECO:0000256" key="2">
    <source>
        <dbReference type="SAM" id="SignalP"/>
    </source>
</evidence>
<dbReference type="OrthoDB" id="8447715at2"/>
<dbReference type="Proteomes" id="UP000006633">
    <property type="component" value="Chromosome"/>
</dbReference>
<feature type="compositionally biased region" description="Low complexity" evidence="1">
    <location>
        <begin position="99"/>
        <end position="113"/>
    </location>
</feature>
<dbReference type="AlphaFoldDB" id="D7A9R6"/>
<dbReference type="KEGG" id="sno:Snov_1532"/>
<evidence type="ECO:0000256" key="1">
    <source>
        <dbReference type="SAM" id="MobiDB-lite"/>
    </source>
</evidence>
<evidence type="ECO:0000313" key="4">
    <source>
        <dbReference type="Proteomes" id="UP000006633"/>
    </source>
</evidence>
<dbReference type="STRING" id="639283.Snov_1532"/>
<feature type="chain" id="PRO_5003092460" evidence="2">
    <location>
        <begin position="31"/>
        <end position="229"/>
    </location>
</feature>
<dbReference type="RefSeq" id="WP_013166346.1">
    <property type="nucleotide sequence ID" value="NC_014217.1"/>
</dbReference>
<gene>
    <name evidence="3" type="ordered locus">Snov_1532</name>
</gene>
<feature type="region of interest" description="Disordered" evidence="1">
    <location>
        <begin position="72"/>
        <end position="114"/>
    </location>
</feature>
<feature type="compositionally biased region" description="Basic and acidic residues" evidence="1">
    <location>
        <begin position="189"/>
        <end position="198"/>
    </location>
</feature>
<sequence length="229" mass="24227">MKRATVNRPEALLPALLAAALIVAAAPVFAQSGTDAPSPAKACADRWNEMKAKNQTGDLTYRDFAQKCLADSAKAAAKDADPAKTQAAKPAETPPPKRGTAPTGPSAAAAQPSMKQCADLWNELKAKNETGNQTYRDFAKQCLAGTTAVPKDDDDQPDEKAAAPAKPRTSVPSVAARPTPDPAPALSKAPDENDREAVNRCNAEWGDYKARHNLTGAKAWHVFMARCLP</sequence>
<proteinExistence type="predicted"/>
<keyword evidence="4" id="KW-1185">Reference proteome</keyword>
<dbReference type="EMBL" id="CP002026">
    <property type="protein sequence ID" value="ADH88842.1"/>
    <property type="molecule type" value="Genomic_DNA"/>
</dbReference>
<protein>
    <submittedName>
        <fullName evidence="3">Uncharacterized protein</fullName>
    </submittedName>
</protein>
<dbReference type="eggNOG" id="ENOG503153K">
    <property type="taxonomic scope" value="Bacteria"/>
</dbReference>
<organism evidence="3 4">
    <name type="scientific">Ancylobacter novellus (strain ATCC 8093 / DSM 506 / JCM 20403 / CCM 1077 / IAM 12100 / NBRC 12443 / NCIMB 10456)</name>
    <name type="common">Starkeya novella</name>
    <dbReference type="NCBI Taxonomy" id="639283"/>
    <lineage>
        <taxon>Bacteria</taxon>
        <taxon>Pseudomonadati</taxon>
        <taxon>Pseudomonadota</taxon>
        <taxon>Alphaproteobacteria</taxon>
        <taxon>Hyphomicrobiales</taxon>
        <taxon>Xanthobacteraceae</taxon>
        <taxon>Ancylobacter</taxon>
    </lineage>
</organism>
<evidence type="ECO:0000313" key="3">
    <source>
        <dbReference type="EMBL" id="ADH88842.1"/>
    </source>
</evidence>
<keyword evidence="2" id="KW-0732">Signal</keyword>
<accession>D7A9R6</accession>
<name>D7A9R6_ANCN5</name>
<reference evidence="3 4" key="1">
    <citation type="journal article" date="2012" name="Stand. Genomic Sci.">
        <title>Complete genome sequence of the facultatively chemolithoautotrophic and methylotrophic alpha Proteobacterium Starkeya novella type strain (ATCC 8093(T)).</title>
        <authorList>
            <person name="Kappler U."/>
            <person name="Davenport K."/>
            <person name="Beatson S."/>
            <person name="Lucas S."/>
            <person name="Lapidus A."/>
            <person name="Copeland A."/>
            <person name="Berry K.W."/>
            <person name="Glavina Del Rio T."/>
            <person name="Hammon N."/>
            <person name="Dalin E."/>
            <person name="Tice H."/>
            <person name="Pitluck S."/>
            <person name="Richardson P."/>
            <person name="Bruce D."/>
            <person name="Goodwin L.A."/>
            <person name="Han C."/>
            <person name="Tapia R."/>
            <person name="Detter J.C."/>
            <person name="Chang Y.J."/>
            <person name="Jeffries C.D."/>
            <person name="Land M."/>
            <person name="Hauser L."/>
            <person name="Kyrpides N.C."/>
            <person name="Goker M."/>
            <person name="Ivanova N."/>
            <person name="Klenk H.P."/>
            <person name="Woyke T."/>
        </authorList>
    </citation>
    <scope>NUCLEOTIDE SEQUENCE [LARGE SCALE GENOMIC DNA]</scope>
    <source>
        <strain evidence="4">ATCC 8093 / DSM 506 / JCM 20403 / CCM 1077 / IAM 12100 / NBRC 12443 / NCIMB 10456</strain>
    </source>
</reference>
<dbReference type="HOGENOM" id="CLU_1209199_0_0_5"/>
<feature type="signal peptide" evidence="2">
    <location>
        <begin position="1"/>
        <end position="30"/>
    </location>
</feature>